<evidence type="ECO:0008006" key="5">
    <source>
        <dbReference type="Google" id="ProtNLM"/>
    </source>
</evidence>
<accession>A0A118CHP0</accession>
<dbReference type="Proteomes" id="UP000060630">
    <property type="component" value="Unassembled WGS sequence"/>
</dbReference>
<comment type="caution">
    <text evidence="1">The sequence shown here is derived from an EMBL/GenBank/DDBJ whole genome shotgun (WGS) entry which is preliminary data.</text>
</comment>
<reference evidence="2 4" key="2">
    <citation type="submission" date="2015-11" db="EMBL/GenBank/DDBJ databases">
        <authorList>
            <person name="Sahl J."/>
            <person name="Wagner D."/>
            <person name="Keim P."/>
        </authorList>
    </citation>
    <scope>NUCLEOTIDE SEQUENCE [LARGE SCALE GENOMIC DNA]</scope>
    <source>
        <strain evidence="2 4">MSMB1157</strain>
    </source>
</reference>
<reference evidence="1 3" key="1">
    <citation type="submission" date="2015-11" db="EMBL/GenBank/DDBJ databases">
        <title>Expanding the genomic diversity of Burkholderia species for the development of highly accurate diagnostics.</title>
        <authorList>
            <person name="Sahl J."/>
            <person name="Keim P."/>
            <person name="Wagner D."/>
        </authorList>
    </citation>
    <scope>NUCLEOTIDE SEQUENCE [LARGE SCALE GENOMIC DNA]</scope>
    <source>
        <strain evidence="1 3">MSMB2087WGS</strain>
    </source>
</reference>
<evidence type="ECO:0000313" key="2">
    <source>
        <dbReference type="EMBL" id="KWZ59499.1"/>
    </source>
</evidence>
<gene>
    <name evidence="2" type="ORF">WK57_02200</name>
    <name evidence="1" type="ORF">WL29_33350</name>
</gene>
<dbReference type="AlphaFoldDB" id="A0A118CHP0"/>
<sequence>MPFRYGNTMQDQDLNRTVGEIRSLLSGGAAAALPGVTGATVAPALCEDDVIIAWLAALGGADLVIPWSADDLVLYGNDASLAAGQVGYRVDAAGRRFGGWQDEWIVLGQIGSDPVVGVRCDDGCRVLFARHGAGAWTPAQVAGSPAQFATALRIWCALRIGQYANDILDDTYAIRPAFLADLRARIGEVLPDAEAAVFMEMVDD</sequence>
<dbReference type="EMBL" id="LNJU01000001">
    <property type="protein sequence ID" value="KWZ59499.1"/>
    <property type="molecule type" value="Genomic_DNA"/>
</dbReference>
<organism evidence="1 3">
    <name type="scientific">Burkholderia ubonensis</name>
    <dbReference type="NCBI Taxonomy" id="101571"/>
    <lineage>
        <taxon>Bacteria</taxon>
        <taxon>Pseudomonadati</taxon>
        <taxon>Pseudomonadota</taxon>
        <taxon>Betaproteobacteria</taxon>
        <taxon>Burkholderiales</taxon>
        <taxon>Burkholderiaceae</taxon>
        <taxon>Burkholderia</taxon>
        <taxon>Burkholderia cepacia complex</taxon>
    </lineage>
</organism>
<proteinExistence type="predicted"/>
<evidence type="ECO:0000313" key="4">
    <source>
        <dbReference type="Proteomes" id="UP000070119"/>
    </source>
</evidence>
<dbReference type="EMBL" id="LPHD01000147">
    <property type="protein sequence ID" value="KWA78239.1"/>
    <property type="molecule type" value="Genomic_DNA"/>
</dbReference>
<evidence type="ECO:0000313" key="3">
    <source>
        <dbReference type="Proteomes" id="UP000060630"/>
    </source>
</evidence>
<dbReference type="Proteomes" id="UP000070119">
    <property type="component" value="Chromosome 1"/>
</dbReference>
<name>A0A118CHP0_9BURK</name>
<protein>
    <recommendedName>
        <fullName evidence="5">SMI1/KNR4 family protein</fullName>
    </recommendedName>
</protein>
<evidence type="ECO:0000313" key="1">
    <source>
        <dbReference type="EMBL" id="KWA78239.1"/>
    </source>
</evidence>